<dbReference type="SUPFAM" id="SSF54593">
    <property type="entry name" value="Glyoxalase/Bleomycin resistance protein/Dihydroxybiphenyl dioxygenase"/>
    <property type="match status" value="2"/>
</dbReference>
<dbReference type="Gene3D" id="3.10.180.10">
    <property type="entry name" value="2,3-Dihydroxybiphenyl 1,2-Dioxygenase, domain 1"/>
    <property type="match status" value="2"/>
</dbReference>
<feature type="domain" description="VOC" evidence="1">
    <location>
        <begin position="131"/>
        <end position="247"/>
    </location>
</feature>
<dbReference type="OrthoDB" id="9793039at2"/>
<dbReference type="CDD" id="cd07247">
    <property type="entry name" value="SgaA_N_like"/>
    <property type="match status" value="1"/>
</dbReference>
<dbReference type="PANTHER" id="PTHR33993">
    <property type="entry name" value="GLYOXALASE-RELATED"/>
    <property type="match status" value="1"/>
</dbReference>
<dbReference type="InterPro" id="IPR041581">
    <property type="entry name" value="Glyoxalase_6"/>
</dbReference>
<dbReference type="InterPro" id="IPR052164">
    <property type="entry name" value="Anthracycline_SecMetBiosynth"/>
</dbReference>
<dbReference type="EMBL" id="LT629700">
    <property type="protein sequence ID" value="SDM04238.1"/>
    <property type="molecule type" value="Genomic_DNA"/>
</dbReference>
<proteinExistence type="predicted"/>
<dbReference type="InterPro" id="IPR029068">
    <property type="entry name" value="Glyas_Bleomycin-R_OHBP_Dase"/>
</dbReference>
<evidence type="ECO:0000259" key="1">
    <source>
        <dbReference type="PROSITE" id="PS51819"/>
    </source>
</evidence>
<name>A0A1G9PZK4_9CORY</name>
<organism evidence="2 3">
    <name type="scientific">Corynebacterium mycetoides</name>
    <dbReference type="NCBI Taxonomy" id="38302"/>
    <lineage>
        <taxon>Bacteria</taxon>
        <taxon>Bacillati</taxon>
        <taxon>Actinomycetota</taxon>
        <taxon>Actinomycetes</taxon>
        <taxon>Mycobacteriales</taxon>
        <taxon>Corynebacteriaceae</taxon>
        <taxon>Corynebacterium</taxon>
    </lineage>
</organism>
<evidence type="ECO:0000313" key="2">
    <source>
        <dbReference type="EMBL" id="SDM04238.1"/>
    </source>
</evidence>
<protein>
    <recommendedName>
        <fullName evidence="1">VOC domain-containing protein</fullName>
    </recommendedName>
</protein>
<dbReference type="AlphaFoldDB" id="A0A1G9PZK4"/>
<gene>
    <name evidence="2" type="ORF">SAMN04488535_1683</name>
</gene>
<evidence type="ECO:0000313" key="3">
    <source>
        <dbReference type="Proteomes" id="UP000199350"/>
    </source>
</evidence>
<accession>A0A1G9PZK4</accession>
<dbReference type="InterPro" id="IPR037523">
    <property type="entry name" value="VOC_core"/>
</dbReference>
<dbReference type="Pfam" id="PF00903">
    <property type="entry name" value="Glyoxalase"/>
    <property type="match status" value="1"/>
</dbReference>
<dbReference type="PANTHER" id="PTHR33993:SF14">
    <property type="entry name" value="GB|AAF24581.1"/>
    <property type="match status" value="1"/>
</dbReference>
<dbReference type="Proteomes" id="UP000199350">
    <property type="component" value="Chromosome I"/>
</dbReference>
<keyword evidence="3" id="KW-1185">Reference proteome</keyword>
<dbReference type="RefSeq" id="WP_092151172.1">
    <property type="nucleotide sequence ID" value="NZ_LT629700.1"/>
</dbReference>
<reference evidence="3" key="1">
    <citation type="submission" date="2016-10" db="EMBL/GenBank/DDBJ databases">
        <authorList>
            <person name="Varghese N."/>
            <person name="Submissions S."/>
        </authorList>
    </citation>
    <scope>NUCLEOTIDE SEQUENCE [LARGE SCALE GENOMIC DNA]</scope>
    <source>
        <strain evidence="3">DSM 20632</strain>
    </source>
</reference>
<dbReference type="InterPro" id="IPR004360">
    <property type="entry name" value="Glyas_Fos-R_dOase_dom"/>
</dbReference>
<sequence length="261" mass="27912">MPAFQALEGMPYWQDLATRDTAKSTYFYSKLLGWEVSDDSYRVARMQGLPVAGFIPQLNDPTMTDAWVTYFLARDVDGVCADVEKRGGAVLAVADVSLGRMALCADPAGAVFGLIEPAGEDQFVAAGEPGTPVWHEYVALDRGRECIDFYADLFDWEVTVSDGYYVATSEGAPFLGLRDESDSPEMQGVPGFWETYLGVDNAELAARRATELGAEVLAGPEESPFGPLVVVADATGATATLCEVAAPVGEDEIGEADSVLL</sequence>
<feature type="domain" description="VOC" evidence="1">
    <location>
        <begin position="9"/>
        <end position="117"/>
    </location>
</feature>
<dbReference type="PROSITE" id="PS51819">
    <property type="entry name" value="VOC"/>
    <property type="match status" value="2"/>
</dbReference>
<dbReference type="STRING" id="38302.SAMN04488535_1683"/>
<dbReference type="Pfam" id="PF18029">
    <property type="entry name" value="Glyoxalase_6"/>
    <property type="match status" value="1"/>
</dbReference>